<dbReference type="PANTHER" id="PTHR11363:SF5">
    <property type="entry name" value="LARGE RIBOSOMAL SUBUNIT PROTEIN UL3"/>
    <property type="match status" value="1"/>
</dbReference>
<dbReference type="GO" id="GO:0003723">
    <property type="term" value="F:RNA binding"/>
    <property type="evidence" value="ECO:0007669"/>
    <property type="project" value="TreeGrafter"/>
</dbReference>
<keyword evidence="2 5" id="KW-0689">Ribosomal protein</keyword>
<dbReference type="InterPro" id="IPR009000">
    <property type="entry name" value="Transl_B-barrel_sf"/>
</dbReference>
<dbReference type="AlphaFoldDB" id="A0AAW2S487"/>
<evidence type="ECO:0000313" key="5">
    <source>
        <dbReference type="EMBL" id="KAL0387173.1"/>
    </source>
</evidence>
<gene>
    <name evidence="5" type="ORF">Sradi_2599100</name>
</gene>
<dbReference type="InterPro" id="IPR045077">
    <property type="entry name" value="L3_arc_euk"/>
</dbReference>
<accession>A0AAW2S487</accession>
<dbReference type="GO" id="GO:0022625">
    <property type="term" value="C:cytosolic large ribosomal subunit"/>
    <property type="evidence" value="ECO:0007669"/>
    <property type="project" value="TreeGrafter"/>
</dbReference>
<reference evidence="5" key="1">
    <citation type="submission" date="2020-06" db="EMBL/GenBank/DDBJ databases">
        <authorList>
            <person name="Li T."/>
            <person name="Hu X."/>
            <person name="Zhang T."/>
            <person name="Song X."/>
            <person name="Zhang H."/>
            <person name="Dai N."/>
            <person name="Sheng W."/>
            <person name="Hou X."/>
            <person name="Wei L."/>
        </authorList>
    </citation>
    <scope>NUCLEOTIDE SEQUENCE</scope>
    <source>
        <strain evidence="5">G02</strain>
        <tissue evidence="5">Leaf</tissue>
    </source>
</reference>
<sequence length="78" mass="8986">MKCCRTEKDITPMGGFPHYGVVKDDYLMIKGCCVGPKKRVVTLRQTRLLNHCLPRQPRRSRSFMGGSRLKSFRRGISE</sequence>
<dbReference type="EMBL" id="JACGWJ010000011">
    <property type="protein sequence ID" value="KAL0387173.1"/>
    <property type="molecule type" value="Genomic_DNA"/>
</dbReference>
<comment type="similarity">
    <text evidence="1">Belongs to the universal ribosomal protein uL3 family.</text>
</comment>
<keyword evidence="3" id="KW-0687">Ribonucleoprotein</keyword>
<dbReference type="Pfam" id="PF00297">
    <property type="entry name" value="Ribosomal_L3"/>
    <property type="match status" value="1"/>
</dbReference>
<dbReference type="InterPro" id="IPR000597">
    <property type="entry name" value="Ribosomal_uL3"/>
</dbReference>
<reference evidence="5" key="2">
    <citation type="journal article" date="2024" name="Plant">
        <title>Genomic evolution and insights into agronomic trait innovations of Sesamum species.</title>
        <authorList>
            <person name="Miao H."/>
            <person name="Wang L."/>
            <person name="Qu L."/>
            <person name="Liu H."/>
            <person name="Sun Y."/>
            <person name="Le M."/>
            <person name="Wang Q."/>
            <person name="Wei S."/>
            <person name="Zheng Y."/>
            <person name="Lin W."/>
            <person name="Duan Y."/>
            <person name="Cao H."/>
            <person name="Xiong S."/>
            <person name="Wang X."/>
            <person name="Wei L."/>
            <person name="Li C."/>
            <person name="Ma Q."/>
            <person name="Ju M."/>
            <person name="Zhao R."/>
            <person name="Li G."/>
            <person name="Mu C."/>
            <person name="Tian Q."/>
            <person name="Mei H."/>
            <person name="Zhang T."/>
            <person name="Gao T."/>
            <person name="Zhang H."/>
        </authorList>
    </citation>
    <scope>NUCLEOTIDE SEQUENCE</scope>
    <source>
        <strain evidence="5">G02</strain>
    </source>
</reference>
<evidence type="ECO:0000256" key="2">
    <source>
        <dbReference type="ARBA" id="ARBA00022980"/>
    </source>
</evidence>
<feature type="region of interest" description="Disordered" evidence="4">
    <location>
        <begin position="59"/>
        <end position="78"/>
    </location>
</feature>
<dbReference type="GO" id="GO:0003735">
    <property type="term" value="F:structural constituent of ribosome"/>
    <property type="evidence" value="ECO:0007669"/>
    <property type="project" value="InterPro"/>
</dbReference>
<evidence type="ECO:0000256" key="3">
    <source>
        <dbReference type="ARBA" id="ARBA00023274"/>
    </source>
</evidence>
<evidence type="ECO:0000256" key="4">
    <source>
        <dbReference type="SAM" id="MobiDB-lite"/>
    </source>
</evidence>
<dbReference type="SUPFAM" id="SSF50447">
    <property type="entry name" value="Translation proteins"/>
    <property type="match status" value="1"/>
</dbReference>
<name>A0AAW2S487_SESRA</name>
<proteinExistence type="inferred from homology"/>
<organism evidence="5">
    <name type="scientific">Sesamum radiatum</name>
    <name type="common">Black benniseed</name>
    <dbReference type="NCBI Taxonomy" id="300843"/>
    <lineage>
        <taxon>Eukaryota</taxon>
        <taxon>Viridiplantae</taxon>
        <taxon>Streptophyta</taxon>
        <taxon>Embryophyta</taxon>
        <taxon>Tracheophyta</taxon>
        <taxon>Spermatophyta</taxon>
        <taxon>Magnoliopsida</taxon>
        <taxon>eudicotyledons</taxon>
        <taxon>Gunneridae</taxon>
        <taxon>Pentapetalae</taxon>
        <taxon>asterids</taxon>
        <taxon>lamiids</taxon>
        <taxon>Lamiales</taxon>
        <taxon>Pedaliaceae</taxon>
        <taxon>Sesamum</taxon>
    </lineage>
</organism>
<dbReference type="GO" id="GO:0006412">
    <property type="term" value="P:translation"/>
    <property type="evidence" value="ECO:0007669"/>
    <property type="project" value="InterPro"/>
</dbReference>
<evidence type="ECO:0000256" key="1">
    <source>
        <dbReference type="ARBA" id="ARBA00006540"/>
    </source>
</evidence>
<comment type="caution">
    <text evidence="5">The sequence shown here is derived from an EMBL/GenBank/DDBJ whole genome shotgun (WGS) entry which is preliminary data.</text>
</comment>
<dbReference type="PANTHER" id="PTHR11363">
    <property type="entry name" value="60S RIBOSOMAL PROTEIN L3-RELATED"/>
    <property type="match status" value="1"/>
</dbReference>
<dbReference type="Gene3D" id="2.40.30.10">
    <property type="entry name" value="Translation factors"/>
    <property type="match status" value="1"/>
</dbReference>
<protein>
    <submittedName>
        <fullName evidence="5">60S ribosomal protein L3-2</fullName>
    </submittedName>
</protein>